<evidence type="ECO:0000313" key="2">
    <source>
        <dbReference type="EMBL" id="PWA44290.1"/>
    </source>
</evidence>
<proteinExistence type="predicted"/>
<dbReference type="Pfam" id="PF22922">
    <property type="entry name" value="GAF_NLP"/>
    <property type="match status" value="1"/>
</dbReference>
<protein>
    <submittedName>
        <fullName evidence="2">NIN-like protein</fullName>
    </submittedName>
</protein>
<sequence length="641" mass="72481">MNNRVMDALKSRYSCVSEPLPRDNDPRYLSRLWVFSNHHHEQHSAGFSKMMVDLNFIDPQMIKEKIISAISALSFRESHVLVQFWSPVIVGNRCLLMTLDQPFGIGVVDEALYLYRLESERRMFVVDSEHREELGPPGRVYCQKQSEWSVDVHMLQTRQFVQDLDACYKIHGYINLPVFEPDSGCCVGVLELITSSSYVDYAFEVLEISRALKEQNLKSPNVFEDPSIHFADERRRHELAGISKVLKTVCDILNIPLAQSWALSGYSSVVANSGNLEQSCSSFNKSCIGKVCMSTSGLPFYIRDLRMWEFHKACRERHLEKSQGVVGRSLSSCSTWFCRDVTELDEDDYPLVLFARMCGLTSCLAIYMKSLELEVEYVVELFLPTHAGEADLQKLMKTVNQQTKNASCVQLDTMSAPQVIGGIPFNWNLESSPLPINLLTVPEVPQESENIEREPFVSVAVGTSHNVVPNLDKGTTQRKRKRSERVISLEEINNLKGKPNDEAEAIINDNISKLGHRSTHQQEQTNLPVGRAQPETTITEQYITAANTVETLTVKATYKVNTVKFPFILSDGMVKLVELIATRFQLSPGSFKLKYEDEDGDMILITCDTDLMRSVGDSRQPVYPPVIRLLVLPVVHENPDA</sequence>
<dbReference type="Proteomes" id="UP000245207">
    <property type="component" value="Unassembled WGS sequence"/>
</dbReference>
<dbReference type="STRING" id="35608.A0A2U1L5K9"/>
<dbReference type="InterPro" id="IPR055081">
    <property type="entry name" value="NLP1-9_GAF"/>
</dbReference>
<comment type="caution">
    <text evidence="2">The sequence shown here is derived from an EMBL/GenBank/DDBJ whole genome shotgun (WGS) entry which is preliminary data.</text>
</comment>
<dbReference type="InterPro" id="IPR000270">
    <property type="entry name" value="PB1_dom"/>
</dbReference>
<dbReference type="PANTHER" id="PTHR32002:SF35">
    <property type="entry name" value="PROTEIN NLP6"/>
    <property type="match status" value="1"/>
</dbReference>
<dbReference type="AlphaFoldDB" id="A0A2U1L5K9"/>
<feature type="domain" description="PB1" evidence="1">
    <location>
        <begin position="551"/>
        <end position="634"/>
    </location>
</feature>
<dbReference type="SUPFAM" id="SSF54277">
    <property type="entry name" value="CAD &amp; PB1 domains"/>
    <property type="match status" value="1"/>
</dbReference>
<dbReference type="InterPro" id="IPR053793">
    <property type="entry name" value="PB1-like"/>
</dbReference>
<evidence type="ECO:0000313" key="3">
    <source>
        <dbReference type="Proteomes" id="UP000245207"/>
    </source>
</evidence>
<dbReference type="GO" id="GO:0003700">
    <property type="term" value="F:DNA-binding transcription factor activity"/>
    <property type="evidence" value="ECO:0007669"/>
    <property type="project" value="InterPro"/>
</dbReference>
<accession>A0A2U1L5K9</accession>
<dbReference type="EMBL" id="PKPP01011357">
    <property type="protein sequence ID" value="PWA44290.1"/>
    <property type="molecule type" value="Genomic_DNA"/>
</dbReference>
<dbReference type="InterPro" id="IPR045012">
    <property type="entry name" value="NLP"/>
</dbReference>
<reference evidence="2 3" key="1">
    <citation type="journal article" date="2018" name="Mol. Plant">
        <title>The genome of Artemisia annua provides insight into the evolution of Asteraceae family and artemisinin biosynthesis.</title>
        <authorList>
            <person name="Shen Q."/>
            <person name="Zhang L."/>
            <person name="Liao Z."/>
            <person name="Wang S."/>
            <person name="Yan T."/>
            <person name="Shi P."/>
            <person name="Liu M."/>
            <person name="Fu X."/>
            <person name="Pan Q."/>
            <person name="Wang Y."/>
            <person name="Lv Z."/>
            <person name="Lu X."/>
            <person name="Zhang F."/>
            <person name="Jiang W."/>
            <person name="Ma Y."/>
            <person name="Chen M."/>
            <person name="Hao X."/>
            <person name="Li L."/>
            <person name="Tang Y."/>
            <person name="Lv G."/>
            <person name="Zhou Y."/>
            <person name="Sun X."/>
            <person name="Brodelius P.E."/>
            <person name="Rose J.K.C."/>
            <person name="Tang K."/>
        </authorList>
    </citation>
    <scope>NUCLEOTIDE SEQUENCE [LARGE SCALE GENOMIC DNA]</scope>
    <source>
        <strain evidence="3">cv. Huhao1</strain>
        <tissue evidence="2">Leaf</tissue>
    </source>
</reference>
<dbReference type="OrthoDB" id="6270329at2759"/>
<keyword evidence="3" id="KW-1185">Reference proteome</keyword>
<dbReference type="SMART" id="SM00666">
    <property type="entry name" value="PB1"/>
    <property type="match status" value="1"/>
</dbReference>
<gene>
    <name evidence="2" type="ORF">CTI12_AA527690</name>
</gene>
<name>A0A2U1L5K9_ARTAN</name>
<dbReference type="PANTHER" id="PTHR32002">
    <property type="entry name" value="PROTEIN NLP8"/>
    <property type="match status" value="1"/>
</dbReference>
<dbReference type="Pfam" id="PF00564">
    <property type="entry name" value="PB1"/>
    <property type="match status" value="1"/>
</dbReference>
<dbReference type="Gene3D" id="3.10.20.90">
    <property type="entry name" value="Phosphatidylinositol 3-kinase Catalytic Subunit, Chain A, domain 1"/>
    <property type="match status" value="1"/>
</dbReference>
<dbReference type="CDD" id="cd05992">
    <property type="entry name" value="PB1"/>
    <property type="match status" value="1"/>
</dbReference>
<dbReference type="PROSITE" id="PS51745">
    <property type="entry name" value="PB1"/>
    <property type="match status" value="1"/>
</dbReference>
<organism evidence="2 3">
    <name type="scientific">Artemisia annua</name>
    <name type="common">Sweet wormwood</name>
    <dbReference type="NCBI Taxonomy" id="35608"/>
    <lineage>
        <taxon>Eukaryota</taxon>
        <taxon>Viridiplantae</taxon>
        <taxon>Streptophyta</taxon>
        <taxon>Embryophyta</taxon>
        <taxon>Tracheophyta</taxon>
        <taxon>Spermatophyta</taxon>
        <taxon>Magnoliopsida</taxon>
        <taxon>eudicotyledons</taxon>
        <taxon>Gunneridae</taxon>
        <taxon>Pentapetalae</taxon>
        <taxon>asterids</taxon>
        <taxon>campanulids</taxon>
        <taxon>Asterales</taxon>
        <taxon>Asteraceae</taxon>
        <taxon>Asteroideae</taxon>
        <taxon>Anthemideae</taxon>
        <taxon>Artemisiinae</taxon>
        <taxon>Artemisia</taxon>
    </lineage>
</organism>
<evidence type="ECO:0000259" key="1">
    <source>
        <dbReference type="PROSITE" id="PS51745"/>
    </source>
</evidence>